<keyword evidence="4" id="KW-0812">Transmembrane</keyword>
<accession>A0A4S8R123</accession>
<name>A0A4S8R123_9HELO</name>
<dbReference type="OrthoDB" id="2915840at2759"/>
<dbReference type="EMBL" id="PQXL01000159">
    <property type="protein sequence ID" value="THV50222.1"/>
    <property type="molecule type" value="Genomic_DNA"/>
</dbReference>
<dbReference type="Proteomes" id="UP000308671">
    <property type="component" value="Unassembled WGS sequence"/>
</dbReference>
<evidence type="ECO:0000256" key="4">
    <source>
        <dbReference type="SAM" id="Phobius"/>
    </source>
</evidence>
<reference evidence="5 6" key="1">
    <citation type="submission" date="2017-12" db="EMBL/GenBank/DDBJ databases">
        <title>Comparative genomics of Botrytis spp.</title>
        <authorList>
            <person name="Valero-Jimenez C.A."/>
            <person name="Tapia P."/>
            <person name="Veloso J."/>
            <person name="Silva-Moreno E."/>
            <person name="Staats M."/>
            <person name="Valdes J.H."/>
            <person name="Van Kan J.A.L."/>
        </authorList>
    </citation>
    <scope>NUCLEOTIDE SEQUENCE [LARGE SCALE GENOMIC DNA]</scope>
    <source>
        <strain evidence="5 6">MUCL435</strain>
    </source>
</reference>
<dbReference type="GO" id="GO:0050660">
    <property type="term" value="F:flavin adenine dinucleotide binding"/>
    <property type="evidence" value="ECO:0007669"/>
    <property type="project" value="InterPro"/>
</dbReference>
<keyword evidence="4" id="KW-1133">Transmembrane helix</keyword>
<gene>
    <name evidence="5" type="ORF">BGAL_0159g00070</name>
</gene>
<sequence length="578" mass="65122">MDSERTFDIVVIGAGISGIYAAKFYLDIHPQCRLMILDRDTCVGGVWNSRRGYESFWTQWTVGTAEFSDLPMTRPPEEDVYYEFFKAKYTTKYLEDYVDTHRYGDKTLRDRINLSTEVRSLLRKDGKWMIETVDLVSGASDTWQTTKLIVASGLNSIPNMPSLPGKESFQGPILHQNDFGSSKVLTSPDIQKITVLGAGKSSADMVYSAVKAGKTVSWIIKASDTNGPGFLLSPKGKGPYKNAFEVGLTRITATFVPSFLNGNSWWTWFLHSTKFGVKMMNAFWGAVDNETRKDADFNGRKNLQGFEKLIPQSPIFWQNCTGGLLNQVDFFDIIAENVRIYCADIASIEEHKIILKDGNAVPADAILCGTGWVPSLQFFTEDQKISLSLPHLPSSEHEEHQDRWKQLASEADQKVVSRFPQLANPPPHYRRPVTHTPYRLYKHIAPLPTSDSEIDGNSIVFIGQVSVGDYFPVVQCQSMWATAYLDGKLALPPSQEQQKEVALFTAWNSRRYLSSGDEGNNMTFELVGYCDSLLQDLGLKSHRRGWFRDLFAPFVASNFAGLKDEYLKRYEKDETKGA</sequence>
<dbReference type="AlphaFoldDB" id="A0A4S8R123"/>
<dbReference type="GO" id="GO:0050661">
    <property type="term" value="F:NADP binding"/>
    <property type="evidence" value="ECO:0007669"/>
    <property type="project" value="InterPro"/>
</dbReference>
<organism evidence="5 6">
    <name type="scientific">Botrytis galanthina</name>
    <dbReference type="NCBI Taxonomy" id="278940"/>
    <lineage>
        <taxon>Eukaryota</taxon>
        <taxon>Fungi</taxon>
        <taxon>Dikarya</taxon>
        <taxon>Ascomycota</taxon>
        <taxon>Pezizomycotina</taxon>
        <taxon>Leotiomycetes</taxon>
        <taxon>Helotiales</taxon>
        <taxon>Sclerotiniaceae</taxon>
        <taxon>Botrytis</taxon>
    </lineage>
</organism>
<proteinExistence type="predicted"/>
<comment type="caution">
    <text evidence="5">The sequence shown here is derived from an EMBL/GenBank/DDBJ whole genome shotgun (WGS) entry which is preliminary data.</text>
</comment>
<evidence type="ECO:0000256" key="3">
    <source>
        <dbReference type="ARBA" id="ARBA00023002"/>
    </source>
</evidence>
<dbReference type="InterPro" id="IPR036188">
    <property type="entry name" value="FAD/NAD-bd_sf"/>
</dbReference>
<dbReference type="InterPro" id="IPR050346">
    <property type="entry name" value="FMO-like"/>
</dbReference>
<dbReference type="SUPFAM" id="SSF51905">
    <property type="entry name" value="FAD/NAD(P)-binding domain"/>
    <property type="match status" value="2"/>
</dbReference>
<keyword evidence="1" id="KW-0285">Flavoprotein</keyword>
<evidence type="ECO:0000313" key="5">
    <source>
        <dbReference type="EMBL" id="THV50222.1"/>
    </source>
</evidence>
<evidence type="ECO:0000313" key="6">
    <source>
        <dbReference type="Proteomes" id="UP000308671"/>
    </source>
</evidence>
<keyword evidence="2" id="KW-0274">FAD</keyword>
<protein>
    <submittedName>
        <fullName evidence="5">Uncharacterized protein</fullName>
    </submittedName>
</protein>
<dbReference type="PANTHER" id="PTHR23023">
    <property type="entry name" value="DIMETHYLANILINE MONOOXYGENASE"/>
    <property type="match status" value="1"/>
</dbReference>
<dbReference type="InterPro" id="IPR000960">
    <property type="entry name" value="Flavin_mOase"/>
</dbReference>
<evidence type="ECO:0000256" key="1">
    <source>
        <dbReference type="ARBA" id="ARBA00022630"/>
    </source>
</evidence>
<evidence type="ECO:0000256" key="2">
    <source>
        <dbReference type="ARBA" id="ARBA00022827"/>
    </source>
</evidence>
<feature type="transmembrane region" description="Helical" evidence="4">
    <location>
        <begin position="7"/>
        <end position="26"/>
    </location>
</feature>
<keyword evidence="4" id="KW-0472">Membrane</keyword>
<dbReference type="Pfam" id="PF13738">
    <property type="entry name" value="Pyr_redox_3"/>
    <property type="match status" value="1"/>
</dbReference>
<dbReference type="PIRSF" id="PIRSF000332">
    <property type="entry name" value="FMO"/>
    <property type="match status" value="1"/>
</dbReference>
<keyword evidence="3" id="KW-0560">Oxidoreductase</keyword>
<dbReference type="Gene3D" id="3.50.50.60">
    <property type="entry name" value="FAD/NAD(P)-binding domain"/>
    <property type="match status" value="2"/>
</dbReference>
<keyword evidence="6" id="KW-1185">Reference proteome</keyword>
<dbReference type="GO" id="GO:0016491">
    <property type="term" value="F:oxidoreductase activity"/>
    <property type="evidence" value="ECO:0007669"/>
    <property type="project" value="UniProtKB-KW"/>
</dbReference>